<keyword evidence="3" id="KW-1185">Reference proteome</keyword>
<feature type="compositionally biased region" description="Basic residues" evidence="1">
    <location>
        <begin position="84"/>
        <end position="95"/>
    </location>
</feature>
<protein>
    <submittedName>
        <fullName evidence="2">Uncharacterized protein</fullName>
    </submittedName>
</protein>
<comment type="caution">
    <text evidence="2">The sequence shown here is derived from an EMBL/GenBank/DDBJ whole genome shotgun (WGS) entry which is preliminary data.</text>
</comment>
<dbReference type="AlphaFoldDB" id="A0A9D3LV13"/>
<evidence type="ECO:0000313" key="3">
    <source>
        <dbReference type="Proteomes" id="UP001044222"/>
    </source>
</evidence>
<gene>
    <name evidence="2" type="ORF">ANANG_G00240110</name>
</gene>
<name>A0A9D3LV13_ANGAN</name>
<dbReference type="Proteomes" id="UP001044222">
    <property type="component" value="Chromosome 13"/>
</dbReference>
<organism evidence="2 3">
    <name type="scientific">Anguilla anguilla</name>
    <name type="common">European freshwater eel</name>
    <name type="synonym">Muraena anguilla</name>
    <dbReference type="NCBI Taxonomy" id="7936"/>
    <lineage>
        <taxon>Eukaryota</taxon>
        <taxon>Metazoa</taxon>
        <taxon>Chordata</taxon>
        <taxon>Craniata</taxon>
        <taxon>Vertebrata</taxon>
        <taxon>Euteleostomi</taxon>
        <taxon>Actinopterygii</taxon>
        <taxon>Neopterygii</taxon>
        <taxon>Teleostei</taxon>
        <taxon>Anguilliformes</taxon>
        <taxon>Anguillidae</taxon>
        <taxon>Anguilla</taxon>
    </lineage>
</organism>
<feature type="compositionally biased region" description="Pro residues" evidence="1">
    <location>
        <begin position="26"/>
        <end position="35"/>
    </location>
</feature>
<feature type="region of interest" description="Disordered" evidence="1">
    <location>
        <begin position="1"/>
        <end position="95"/>
    </location>
</feature>
<reference evidence="2" key="1">
    <citation type="submission" date="2021-01" db="EMBL/GenBank/DDBJ databases">
        <title>A chromosome-scale assembly of European eel, Anguilla anguilla.</title>
        <authorList>
            <person name="Henkel C."/>
            <person name="Jong-Raadsen S.A."/>
            <person name="Dufour S."/>
            <person name="Weltzien F.-A."/>
            <person name="Palstra A.P."/>
            <person name="Pelster B."/>
            <person name="Spaink H.P."/>
            <person name="Van Den Thillart G.E."/>
            <person name="Jansen H."/>
            <person name="Zahm M."/>
            <person name="Klopp C."/>
            <person name="Cedric C."/>
            <person name="Louis A."/>
            <person name="Berthelot C."/>
            <person name="Parey E."/>
            <person name="Roest Crollius H."/>
            <person name="Montfort J."/>
            <person name="Robinson-Rechavi M."/>
            <person name="Bucao C."/>
            <person name="Bouchez O."/>
            <person name="Gislard M."/>
            <person name="Lluch J."/>
            <person name="Milhes M."/>
            <person name="Lampietro C."/>
            <person name="Lopez Roques C."/>
            <person name="Donnadieu C."/>
            <person name="Braasch I."/>
            <person name="Desvignes T."/>
            <person name="Postlethwait J."/>
            <person name="Bobe J."/>
            <person name="Guiguen Y."/>
            <person name="Dirks R."/>
        </authorList>
    </citation>
    <scope>NUCLEOTIDE SEQUENCE</scope>
    <source>
        <strain evidence="2">Tag_6206</strain>
        <tissue evidence="2">Liver</tissue>
    </source>
</reference>
<sequence length="95" mass="10452">MEKRGRPLGQDSGGVGGGMQVLSNPGPLPPAPPLFQPRGRSRAAASKENESADEMETSQQSVEDEEEEAEEEQQEEDEEYTTPKVRRKAGRGNRR</sequence>
<evidence type="ECO:0000256" key="1">
    <source>
        <dbReference type="SAM" id="MobiDB-lite"/>
    </source>
</evidence>
<feature type="compositionally biased region" description="Acidic residues" evidence="1">
    <location>
        <begin position="51"/>
        <end position="80"/>
    </location>
</feature>
<evidence type="ECO:0000313" key="2">
    <source>
        <dbReference type="EMBL" id="KAG5837515.1"/>
    </source>
</evidence>
<accession>A0A9D3LV13</accession>
<dbReference type="EMBL" id="JAFIRN010000013">
    <property type="protein sequence ID" value="KAG5837515.1"/>
    <property type="molecule type" value="Genomic_DNA"/>
</dbReference>
<proteinExistence type="predicted"/>